<dbReference type="AlphaFoldDB" id="A0A934K9T4"/>
<dbReference type="SUPFAM" id="SSF52096">
    <property type="entry name" value="ClpP/crotonase"/>
    <property type="match status" value="1"/>
</dbReference>
<protein>
    <submittedName>
        <fullName evidence="4">Enoyl-CoA hydratase/isomerase family protein</fullName>
    </submittedName>
</protein>
<comment type="similarity">
    <text evidence="1 3">Belongs to the enoyl-CoA hydratase/isomerase family.</text>
</comment>
<dbReference type="Gene3D" id="1.10.12.10">
    <property type="entry name" value="Lyase 2-enoyl-coa Hydratase, Chain A, domain 2"/>
    <property type="match status" value="1"/>
</dbReference>
<sequence>MAVRLEKEGAVGVIVLDRPPANSYDYSFLREFGSAVDEARWDGAVGAVVVASASEKFFSAGADVSAFRAGSQRQRSMTALLAHEVFRKLENTPMVVVAAIAGHALGGGLELALACDLRFAARGSYRLGLPEVNLGLFPGSGGTQRLPRLVGLPRGLDMIVNAETVSPEQARELGLVDRLYDDGAACRTAAVEYCAKLSEGPREAIGHAKVVTSLGFGAPLDLGLALEREAIARVFASEDAAEGIQAFTEKRPARFGGG</sequence>
<dbReference type="PROSITE" id="PS00166">
    <property type="entry name" value="ENOYL_COA_HYDRATASE"/>
    <property type="match status" value="1"/>
</dbReference>
<proteinExistence type="inferred from homology"/>
<dbReference type="InterPro" id="IPR014748">
    <property type="entry name" value="Enoyl-CoA_hydra_C"/>
</dbReference>
<dbReference type="PANTHER" id="PTHR11941:SF54">
    <property type="entry name" value="ENOYL-COA HYDRATASE, MITOCHONDRIAL"/>
    <property type="match status" value="1"/>
</dbReference>
<gene>
    <name evidence="4" type="ORF">JF922_14160</name>
</gene>
<evidence type="ECO:0000313" key="5">
    <source>
        <dbReference type="Proteomes" id="UP000612893"/>
    </source>
</evidence>
<dbReference type="Pfam" id="PF00378">
    <property type="entry name" value="ECH_1"/>
    <property type="match status" value="1"/>
</dbReference>
<dbReference type="EMBL" id="JAEKNR010000142">
    <property type="protein sequence ID" value="MBJ7599203.1"/>
    <property type="molecule type" value="Genomic_DNA"/>
</dbReference>
<keyword evidence="2" id="KW-0456">Lyase</keyword>
<dbReference type="CDD" id="cd06558">
    <property type="entry name" value="crotonase-like"/>
    <property type="match status" value="1"/>
</dbReference>
<dbReference type="PANTHER" id="PTHR11941">
    <property type="entry name" value="ENOYL-COA HYDRATASE-RELATED"/>
    <property type="match status" value="1"/>
</dbReference>
<evidence type="ECO:0000256" key="3">
    <source>
        <dbReference type="RuleBase" id="RU003707"/>
    </source>
</evidence>
<dbReference type="InterPro" id="IPR018376">
    <property type="entry name" value="Enoyl-CoA_hyd/isom_CS"/>
</dbReference>
<accession>A0A934K9T4</accession>
<dbReference type="InterPro" id="IPR001753">
    <property type="entry name" value="Enoyl-CoA_hydra/iso"/>
</dbReference>
<dbReference type="InterPro" id="IPR029045">
    <property type="entry name" value="ClpP/crotonase-like_dom_sf"/>
</dbReference>
<dbReference type="Gene3D" id="3.90.226.10">
    <property type="entry name" value="2-enoyl-CoA Hydratase, Chain A, domain 1"/>
    <property type="match status" value="1"/>
</dbReference>
<dbReference type="Proteomes" id="UP000612893">
    <property type="component" value="Unassembled WGS sequence"/>
</dbReference>
<comment type="caution">
    <text evidence="4">The sequence shown here is derived from an EMBL/GenBank/DDBJ whole genome shotgun (WGS) entry which is preliminary data.</text>
</comment>
<evidence type="ECO:0000313" key="4">
    <source>
        <dbReference type="EMBL" id="MBJ7599203.1"/>
    </source>
</evidence>
<dbReference type="GO" id="GO:0016829">
    <property type="term" value="F:lyase activity"/>
    <property type="evidence" value="ECO:0007669"/>
    <property type="project" value="UniProtKB-KW"/>
</dbReference>
<organism evidence="4 5">
    <name type="scientific">Candidatus Nephthysia bennettiae</name>
    <dbReference type="NCBI Taxonomy" id="3127016"/>
    <lineage>
        <taxon>Bacteria</taxon>
        <taxon>Bacillati</taxon>
        <taxon>Candidatus Dormiibacterota</taxon>
        <taxon>Candidatus Dormibacteria</taxon>
        <taxon>Candidatus Dormibacterales</taxon>
        <taxon>Candidatus Dormibacteraceae</taxon>
        <taxon>Candidatus Nephthysia</taxon>
    </lineage>
</organism>
<evidence type="ECO:0000256" key="2">
    <source>
        <dbReference type="ARBA" id="ARBA00023239"/>
    </source>
</evidence>
<evidence type="ECO:0000256" key="1">
    <source>
        <dbReference type="ARBA" id="ARBA00005254"/>
    </source>
</evidence>
<keyword evidence="5" id="KW-1185">Reference proteome</keyword>
<dbReference type="RefSeq" id="WP_338202695.1">
    <property type="nucleotide sequence ID" value="NZ_JAEKNR010000142.1"/>
</dbReference>
<name>A0A934K9T4_9BACT</name>
<reference evidence="4" key="1">
    <citation type="submission" date="2020-10" db="EMBL/GenBank/DDBJ databases">
        <title>Ca. Dormibacterota MAGs.</title>
        <authorList>
            <person name="Montgomery K."/>
        </authorList>
    </citation>
    <scope>NUCLEOTIDE SEQUENCE [LARGE SCALE GENOMIC DNA]</scope>
    <source>
        <strain evidence="4">SC8812_S17_10</strain>
    </source>
</reference>